<dbReference type="GO" id="GO:0016887">
    <property type="term" value="F:ATP hydrolysis activity"/>
    <property type="evidence" value="ECO:0007669"/>
    <property type="project" value="InterPro"/>
</dbReference>
<keyword evidence="4 7" id="KW-1133">Transmembrane helix</keyword>
<dbReference type="InterPro" id="IPR050352">
    <property type="entry name" value="ABCG_transporters"/>
</dbReference>
<evidence type="ECO:0000256" key="6">
    <source>
        <dbReference type="SAM" id="MobiDB-lite"/>
    </source>
</evidence>
<feature type="signal peptide" evidence="8">
    <location>
        <begin position="1"/>
        <end position="29"/>
    </location>
</feature>
<organism evidence="10 11">
    <name type="scientific">Coccomyxa viridis</name>
    <dbReference type="NCBI Taxonomy" id="1274662"/>
    <lineage>
        <taxon>Eukaryota</taxon>
        <taxon>Viridiplantae</taxon>
        <taxon>Chlorophyta</taxon>
        <taxon>core chlorophytes</taxon>
        <taxon>Trebouxiophyceae</taxon>
        <taxon>Trebouxiophyceae incertae sedis</taxon>
        <taxon>Coccomyxaceae</taxon>
        <taxon>Coccomyxa</taxon>
    </lineage>
</organism>
<gene>
    <name evidence="10" type="ORF">CVIRNUC_009479</name>
</gene>
<feature type="transmembrane region" description="Helical" evidence="7">
    <location>
        <begin position="1148"/>
        <end position="1169"/>
    </location>
</feature>
<dbReference type="Gene3D" id="3.40.50.300">
    <property type="entry name" value="P-loop containing nucleotide triphosphate hydrolases"/>
    <property type="match status" value="1"/>
</dbReference>
<evidence type="ECO:0000313" key="11">
    <source>
        <dbReference type="Proteomes" id="UP001314263"/>
    </source>
</evidence>
<accession>A0AAV1IHK9</accession>
<evidence type="ECO:0000256" key="5">
    <source>
        <dbReference type="ARBA" id="ARBA00023136"/>
    </source>
</evidence>
<feature type="transmembrane region" description="Helical" evidence="7">
    <location>
        <begin position="1219"/>
        <end position="1241"/>
    </location>
</feature>
<dbReference type="InterPro" id="IPR027417">
    <property type="entry name" value="P-loop_NTPase"/>
</dbReference>
<keyword evidence="2" id="KW-0813">Transport</keyword>
<dbReference type="InterPro" id="IPR043926">
    <property type="entry name" value="ABCG_dom"/>
</dbReference>
<feature type="transmembrane region" description="Helical" evidence="7">
    <location>
        <begin position="291"/>
        <end position="315"/>
    </location>
</feature>
<comment type="caution">
    <text evidence="10">The sequence shown here is derived from an EMBL/GenBank/DDBJ whole genome shotgun (WGS) entry which is preliminary data.</text>
</comment>
<dbReference type="Proteomes" id="UP001314263">
    <property type="component" value="Unassembled WGS sequence"/>
</dbReference>
<proteinExistence type="predicted"/>
<evidence type="ECO:0000256" key="7">
    <source>
        <dbReference type="SAM" id="Phobius"/>
    </source>
</evidence>
<keyword evidence="5 7" id="KW-0472">Membrane</keyword>
<dbReference type="PANTHER" id="PTHR48041:SF91">
    <property type="entry name" value="ABC TRANSPORTER G FAMILY MEMBER 28"/>
    <property type="match status" value="1"/>
</dbReference>
<dbReference type="PROSITE" id="PS50893">
    <property type="entry name" value="ABC_TRANSPORTER_2"/>
    <property type="match status" value="1"/>
</dbReference>
<comment type="subcellular location">
    <subcellularLocation>
        <location evidence="1">Membrane</location>
        <topology evidence="1">Multi-pass membrane protein</topology>
    </subcellularLocation>
</comment>
<feature type="transmembrane region" description="Helical" evidence="7">
    <location>
        <begin position="1378"/>
        <end position="1399"/>
    </location>
</feature>
<feature type="chain" id="PRO_5043740616" description="ABC transporter domain-containing protein" evidence="8">
    <location>
        <begin position="30"/>
        <end position="1429"/>
    </location>
</feature>
<dbReference type="SUPFAM" id="SSF52540">
    <property type="entry name" value="P-loop containing nucleoside triphosphate hydrolases"/>
    <property type="match status" value="1"/>
</dbReference>
<evidence type="ECO:0000259" key="9">
    <source>
        <dbReference type="PROSITE" id="PS50893"/>
    </source>
</evidence>
<evidence type="ECO:0000256" key="2">
    <source>
        <dbReference type="ARBA" id="ARBA00022448"/>
    </source>
</evidence>
<feature type="transmembrane region" description="Helical" evidence="7">
    <location>
        <begin position="1190"/>
        <end position="1213"/>
    </location>
</feature>
<feature type="compositionally biased region" description="Polar residues" evidence="6">
    <location>
        <begin position="1007"/>
        <end position="1025"/>
    </location>
</feature>
<feature type="compositionally biased region" description="Low complexity" evidence="6">
    <location>
        <begin position="96"/>
        <end position="112"/>
    </location>
</feature>
<dbReference type="GO" id="GO:0140359">
    <property type="term" value="F:ABC-type transporter activity"/>
    <property type="evidence" value="ECO:0007669"/>
    <property type="project" value="InterPro"/>
</dbReference>
<dbReference type="PANTHER" id="PTHR48041">
    <property type="entry name" value="ABC TRANSPORTER G FAMILY MEMBER 28"/>
    <property type="match status" value="1"/>
</dbReference>
<evidence type="ECO:0000256" key="3">
    <source>
        <dbReference type="ARBA" id="ARBA00022692"/>
    </source>
</evidence>
<feature type="region of interest" description="Disordered" evidence="6">
    <location>
        <begin position="979"/>
        <end position="1025"/>
    </location>
</feature>
<sequence length="1429" mass="149831">MRHSRHTAGSAALSIAVTFILLTSQASQGSRLLQSGVPASPQQPAAVQVLPPIPQADASFSPGFTEPTRRASPSTSNPVAIHINPPPESPAQADAGQQSPTSSTITTPITGGAAFTSGNLPVQARSPIVRQSPTPSAPSQGFVHLPSLSPADNSLLLRAIAAHAQQEQETSLTALISPNSSARSGTFTPHNSGAALTCSIPELLAVQPSLEVRAGETVLAAAVLGPLTGNSCPGNATMPFVSCPAGFYCPSPAQRMLCPAGFFCAKGSAQPRKCPALAACPAGAVQPRFNMGALLAIQLVVLAYAAIFLTVRHVLQKRAGRRHQQQAAQNQLRSLLSAQTWATEGFVFQGLERIKDHAEVLLDDLTLLDMRSGMVVLEGVSAKLQHYRLTAVVGPSERDLTCLTRLLAGRAASSSILSGSARTVLGDSFLGCRSTVGYATADPALHKDLTLYENLEHACRLRQPVTTAAHQRQQIVGDVVRLLHLQEVRDELAGQLAGKSGLQWRLSLAMELVASPALLIIHGAHPSNDAAQDLLFMEALQLLTALGMNIITTYLPRQAYEQLPPHIDVLLVGPEGSLVYSGPLRLTVPYFLSIGVDIYGSSPSQESLQGIVCSPDASTPFLDGQTLANAWKERSADPWTTNSLRQNSQPGVKAVVPPRQDLVAYVGPSPPVEPPIVTAALLEALQGLCCQPSGKQEMTASTYVSVPDLVAVAGALGVPCSPEAASCILQSARSAGQAKGGGSSNVFAKQAAPGKDCIIHVKDSLVRDSAQLLSEDSLAGRVRVGRLAAWLAQQDAQRRRAAAAAAQAQRGASLASGTPPLKSAFACSLQPGLSEPGVGDYKSPESSLASRLDIGDAQREDFRSIEIGGRSLSLRTSCKPMIPKEPVVPKEEPAAPKEERHSFMEKIMRGGSGCLRAESMPTEGKAASNRRGSLGIALSIDGRLEAGSRSMNLDKICPAETITPGLPLRQRTWNGSAMLADDSVPSMGSRGTKECADAEKSMEAAEDSNSPSAPALKQSKQLGSLQGTSNAVKSIFKKRVEKAGSVNGEVTLGKYRGRRQPGFVQLLYYNLLRASLAWARSAVMLLHSLVLCAAAACAVGLLCSSSGDISDVPAVNLRVVLALFLACAPFALQPFAHASPLLAAEEASWLHSLAFFCGTALLDLISVLARPLVFGGALAWMVPMYAGYDWLSVALILVSWYTATAGYAVSAHLPPTAGLALLLSAVLCAVVLLSGAVAPTLRTMFWTGRLFYALSELGLGRWSVELLTIAEYSGLDNAMQHLAMFKLAQLGYCGLEAVPLPGRLRTGDDVAVTVSNAINPAALRPDGLPSLASLMSAAQPHVGGQLSGGLTCVLDNAVTGGGSNCILQLCHGSANKDVLALFMLGLALCLVAVMGLTHVPTRLTRAARHARQGCATALQRQLVKLASPK</sequence>
<dbReference type="GO" id="GO:0005524">
    <property type="term" value="F:ATP binding"/>
    <property type="evidence" value="ECO:0007669"/>
    <property type="project" value="InterPro"/>
</dbReference>
<dbReference type="Pfam" id="PF19055">
    <property type="entry name" value="ABC2_membrane_7"/>
    <property type="match status" value="1"/>
</dbReference>
<dbReference type="EMBL" id="CAUYUE010000014">
    <property type="protein sequence ID" value="CAK0786266.1"/>
    <property type="molecule type" value="Genomic_DNA"/>
</dbReference>
<keyword evidence="8" id="KW-0732">Signal</keyword>
<name>A0AAV1IHK9_9CHLO</name>
<keyword evidence="3 7" id="KW-0812">Transmembrane</keyword>
<dbReference type="GO" id="GO:0016020">
    <property type="term" value="C:membrane"/>
    <property type="evidence" value="ECO:0007669"/>
    <property type="project" value="UniProtKB-SubCell"/>
</dbReference>
<evidence type="ECO:0000256" key="8">
    <source>
        <dbReference type="SAM" id="SignalP"/>
    </source>
</evidence>
<keyword evidence="11" id="KW-1185">Reference proteome</keyword>
<feature type="transmembrane region" description="Helical" evidence="7">
    <location>
        <begin position="1115"/>
        <end position="1136"/>
    </location>
</feature>
<feature type="compositionally biased region" description="Basic and acidic residues" evidence="6">
    <location>
        <begin position="991"/>
        <end position="1003"/>
    </location>
</feature>
<feature type="domain" description="ABC transporter" evidence="9">
    <location>
        <begin position="360"/>
        <end position="600"/>
    </location>
</feature>
<evidence type="ECO:0000313" key="10">
    <source>
        <dbReference type="EMBL" id="CAK0786266.1"/>
    </source>
</evidence>
<evidence type="ECO:0000256" key="4">
    <source>
        <dbReference type="ARBA" id="ARBA00022989"/>
    </source>
</evidence>
<dbReference type="InterPro" id="IPR003439">
    <property type="entry name" value="ABC_transporter-like_ATP-bd"/>
</dbReference>
<feature type="region of interest" description="Disordered" evidence="6">
    <location>
        <begin position="54"/>
        <end position="116"/>
    </location>
</feature>
<reference evidence="10 11" key="1">
    <citation type="submission" date="2023-10" db="EMBL/GenBank/DDBJ databases">
        <authorList>
            <person name="Maclean D."/>
            <person name="Macfadyen A."/>
        </authorList>
    </citation>
    <scope>NUCLEOTIDE SEQUENCE [LARGE SCALE GENOMIC DNA]</scope>
</reference>
<protein>
    <recommendedName>
        <fullName evidence="9">ABC transporter domain-containing protein</fullName>
    </recommendedName>
</protein>
<feature type="transmembrane region" description="Helical" evidence="7">
    <location>
        <begin position="1085"/>
        <end position="1103"/>
    </location>
</feature>
<evidence type="ECO:0000256" key="1">
    <source>
        <dbReference type="ARBA" id="ARBA00004141"/>
    </source>
</evidence>